<evidence type="ECO:0000313" key="3">
    <source>
        <dbReference type="EMBL" id="PLM94255.1"/>
    </source>
</evidence>
<evidence type="ECO:0000313" key="4">
    <source>
        <dbReference type="Proteomes" id="UP000234412"/>
    </source>
</evidence>
<feature type="non-terminal residue" evidence="3">
    <location>
        <position position="166"/>
    </location>
</feature>
<dbReference type="CDD" id="cd19925">
    <property type="entry name" value="REC_citrate_TCS"/>
    <property type="match status" value="1"/>
</dbReference>
<reference evidence="3 4" key="1">
    <citation type="submission" date="2017-11" db="EMBL/GenBank/DDBJ databases">
        <authorList>
            <person name="Han C.G."/>
        </authorList>
    </citation>
    <scope>NUCLEOTIDE SEQUENCE [LARGE SCALE GENOMIC DNA]</scope>
    <source>
        <strain evidence="3 4">A8</strain>
    </source>
</reference>
<dbReference type="GO" id="GO:0000156">
    <property type="term" value="F:phosphorelay response regulator activity"/>
    <property type="evidence" value="ECO:0007669"/>
    <property type="project" value="TreeGrafter"/>
</dbReference>
<dbReference type="PROSITE" id="PS50110">
    <property type="entry name" value="RESPONSE_REGULATORY"/>
    <property type="match status" value="1"/>
</dbReference>
<gene>
    <name evidence="3" type="ORF">CWN47_15030</name>
</gene>
<protein>
    <submittedName>
        <fullName evidence="3">Two-component system response regulator DcuR</fullName>
    </submittedName>
</protein>
<name>A0A2N4Z0Y6_KLEVA</name>
<dbReference type="AlphaFoldDB" id="A0A2N4Z0Y6"/>
<keyword evidence="1" id="KW-0597">Phosphoprotein</keyword>
<proteinExistence type="predicted"/>
<dbReference type="Pfam" id="PF00072">
    <property type="entry name" value="Response_reg"/>
    <property type="match status" value="1"/>
</dbReference>
<feature type="domain" description="Response regulatory" evidence="2">
    <location>
        <begin position="3"/>
        <end position="120"/>
    </location>
</feature>
<sequence length="166" mass="18692">MFNVLIVDDDPMVADLNRLFISRVADFHCCGVAATIGDAKAMLSHLAQVDLLLLDVYMQQENGLDLLPALRADGRNIDVIMMTSAAYTLTLQTALHYGVVDYLIKPFQFPRFEEALQAWRKKREVTQAKSCYAQADIDTLLRRGIPQQESARRLPKGLTPQTLRLV</sequence>
<dbReference type="PANTHER" id="PTHR45526">
    <property type="entry name" value="TRANSCRIPTIONAL REGULATORY PROTEIN DPIA"/>
    <property type="match status" value="1"/>
</dbReference>
<dbReference type="Proteomes" id="UP000234412">
    <property type="component" value="Unassembled WGS sequence"/>
</dbReference>
<reference evidence="3 4" key="2">
    <citation type="submission" date="2018-01" db="EMBL/GenBank/DDBJ databases">
        <title>Genomic study of Klebsiella pneumoniae.</title>
        <authorList>
            <person name="Yang Y."/>
            <person name="Bicalho R."/>
        </authorList>
    </citation>
    <scope>NUCLEOTIDE SEQUENCE [LARGE SCALE GENOMIC DNA]</scope>
    <source>
        <strain evidence="3 4">A8</strain>
    </source>
</reference>
<dbReference type="SUPFAM" id="SSF52172">
    <property type="entry name" value="CheY-like"/>
    <property type="match status" value="1"/>
</dbReference>
<dbReference type="EMBL" id="PIDP01000482">
    <property type="protein sequence ID" value="PLM94255.1"/>
    <property type="molecule type" value="Genomic_DNA"/>
</dbReference>
<dbReference type="InterPro" id="IPR001789">
    <property type="entry name" value="Sig_transdc_resp-reg_receiver"/>
</dbReference>
<feature type="modified residue" description="4-aspartylphosphate" evidence="1">
    <location>
        <position position="55"/>
    </location>
</feature>
<organism evidence="3 4">
    <name type="scientific">Klebsiella variicola</name>
    <dbReference type="NCBI Taxonomy" id="244366"/>
    <lineage>
        <taxon>Bacteria</taxon>
        <taxon>Pseudomonadati</taxon>
        <taxon>Pseudomonadota</taxon>
        <taxon>Gammaproteobacteria</taxon>
        <taxon>Enterobacterales</taxon>
        <taxon>Enterobacteriaceae</taxon>
        <taxon>Klebsiella/Raoultella group</taxon>
        <taxon>Klebsiella</taxon>
        <taxon>Klebsiella pneumoniae complex</taxon>
    </lineage>
</organism>
<evidence type="ECO:0000259" key="2">
    <source>
        <dbReference type="PROSITE" id="PS50110"/>
    </source>
</evidence>
<dbReference type="PANTHER" id="PTHR45526:SF1">
    <property type="entry name" value="TRANSCRIPTIONAL REGULATORY PROTEIN DCUR-RELATED"/>
    <property type="match status" value="1"/>
</dbReference>
<evidence type="ECO:0000256" key="1">
    <source>
        <dbReference type="PROSITE-ProRule" id="PRU00169"/>
    </source>
</evidence>
<dbReference type="Gene3D" id="3.40.50.2300">
    <property type="match status" value="1"/>
</dbReference>
<accession>A0A2N4Z0Y6</accession>
<comment type="caution">
    <text evidence="3">The sequence shown here is derived from an EMBL/GenBank/DDBJ whole genome shotgun (WGS) entry which is preliminary data.</text>
</comment>
<dbReference type="InterPro" id="IPR051271">
    <property type="entry name" value="2C-system_Tx_regulators"/>
</dbReference>
<dbReference type="SMART" id="SM00448">
    <property type="entry name" value="REC"/>
    <property type="match status" value="1"/>
</dbReference>
<dbReference type="InterPro" id="IPR011006">
    <property type="entry name" value="CheY-like_superfamily"/>
</dbReference>